<evidence type="ECO:0000259" key="2">
    <source>
        <dbReference type="Pfam" id="PF13577"/>
    </source>
</evidence>
<protein>
    <recommendedName>
        <fullName evidence="2">SnoaL-like domain-containing protein</fullName>
    </recommendedName>
</protein>
<proteinExistence type="predicted"/>
<evidence type="ECO:0000313" key="4">
    <source>
        <dbReference type="Proteomes" id="UP001600888"/>
    </source>
</evidence>
<evidence type="ECO:0000313" key="3">
    <source>
        <dbReference type="EMBL" id="KAL2283161.1"/>
    </source>
</evidence>
<reference evidence="3 4" key="1">
    <citation type="submission" date="2024-03" db="EMBL/GenBank/DDBJ databases">
        <title>A high-quality draft genome sequence of Diaporthe vaccinii, a causative agent of upright dieback and viscid rot disease in cranberry plants.</title>
        <authorList>
            <person name="Sarrasin M."/>
            <person name="Lang B.F."/>
            <person name="Burger G."/>
        </authorList>
    </citation>
    <scope>NUCLEOTIDE SEQUENCE [LARGE SCALE GENOMIC DNA]</scope>
    <source>
        <strain evidence="3 4">IS7</strain>
    </source>
</reference>
<dbReference type="CDD" id="cd00531">
    <property type="entry name" value="NTF2_like"/>
    <property type="match status" value="1"/>
</dbReference>
<name>A0ABR4EL44_9PEZI</name>
<dbReference type="Pfam" id="PF13577">
    <property type="entry name" value="SnoaL_4"/>
    <property type="match status" value="1"/>
</dbReference>
<sequence length="168" mass="18234">MQIALPSVALLLSGLAAAQNSSSSAPTLSAYEQIRNTLATEAFLLDTRDLTNLGQVYTDDATIQFGSEEPHSGLADIIAFEQVALNNTFTLVHTYVNSLISFSEDGSANSTSYATWNKLGNVNDGYFQQTWAKYFDTLVEADGTWKFQTRTVQFLFGPLSANLTDGGL</sequence>
<dbReference type="EMBL" id="JBAWTH010000044">
    <property type="protein sequence ID" value="KAL2283161.1"/>
    <property type="molecule type" value="Genomic_DNA"/>
</dbReference>
<dbReference type="SUPFAM" id="SSF54427">
    <property type="entry name" value="NTF2-like"/>
    <property type="match status" value="1"/>
</dbReference>
<feature type="signal peptide" evidence="1">
    <location>
        <begin position="1"/>
        <end position="18"/>
    </location>
</feature>
<dbReference type="InterPro" id="IPR037401">
    <property type="entry name" value="SnoaL-like"/>
</dbReference>
<feature type="domain" description="SnoaL-like" evidence="2">
    <location>
        <begin position="27"/>
        <end position="151"/>
    </location>
</feature>
<dbReference type="InterPro" id="IPR032710">
    <property type="entry name" value="NTF2-like_dom_sf"/>
</dbReference>
<keyword evidence="1" id="KW-0732">Signal</keyword>
<keyword evidence="4" id="KW-1185">Reference proteome</keyword>
<dbReference type="Gene3D" id="3.10.450.50">
    <property type="match status" value="1"/>
</dbReference>
<evidence type="ECO:0000256" key="1">
    <source>
        <dbReference type="SAM" id="SignalP"/>
    </source>
</evidence>
<organism evidence="3 4">
    <name type="scientific">Diaporthe vaccinii</name>
    <dbReference type="NCBI Taxonomy" id="105482"/>
    <lineage>
        <taxon>Eukaryota</taxon>
        <taxon>Fungi</taxon>
        <taxon>Dikarya</taxon>
        <taxon>Ascomycota</taxon>
        <taxon>Pezizomycotina</taxon>
        <taxon>Sordariomycetes</taxon>
        <taxon>Sordariomycetidae</taxon>
        <taxon>Diaporthales</taxon>
        <taxon>Diaporthaceae</taxon>
        <taxon>Diaporthe</taxon>
        <taxon>Diaporthe eres species complex</taxon>
    </lineage>
</organism>
<dbReference type="Proteomes" id="UP001600888">
    <property type="component" value="Unassembled WGS sequence"/>
</dbReference>
<comment type="caution">
    <text evidence="3">The sequence shown here is derived from an EMBL/GenBank/DDBJ whole genome shotgun (WGS) entry which is preliminary data.</text>
</comment>
<gene>
    <name evidence="3" type="ORF">FJTKL_10059</name>
</gene>
<accession>A0ABR4EL44</accession>
<feature type="chain" id="PRO_5045244138" description="SnoaL-like domain-containing protein" evidence="1">
    <location>
        <begin position="19"/>
        <end position="168"/>
    </location>
</feature>